<keyword evidence="9 13" id="KW-0408">Iron</keyword>
<dbReference type="GO" id="GO:0042542">
    <property type="term" value="P:response to hydrogen peroxide"/>
    <property type="evidence" value="ECO:0007669"/>
    <property type="project" value="TreeGrafter"/>
</dbReference>
<evidence type="ECO:0000259" key="14">
    <source>
        <dbReference type="SMART" id="SM01060"/>
    </source>
</evidence>
<keyword evidence="6 13" id="KW-0349">Heme</keyword>
<sequence length="482" mass="54612">MPKPSTTTGGAPVSSDEFSLTVGNDGPILLHDHHLIEQMAAFNREMIPDRQPHAKGSGAFGHFEVTHDVSKYTSAKFLQKGAKTDVVIRFSTVAGEAGSPDTWRDPRGFAVKFYTEEGNFDMVGNNTPVFFVRDPMKFQHFIHSQKRRADNGLRDNDMQWDFWTLNPESAHQVAWLMGDRGIPATWRHMDGFSSHTYMWVNAQGERFWVKYHFKTDQGIKCLTQEQAGELAGSDADYHRRDLFEAIKRGEHPSWTLKMQIMPYEEAKHYRINPFDLTKVWSQKEYPLIEVGKLVLDRNPQDFFAEIEQVAFEPNNFVPGTGLSPDKMLLGRSFAYADAHRARLGVNYKQIPVNAPKCPVHSYTKGGAMRIQNASDPVYAPNTKGGPAADPQRFPENAVWAADGEFVRSAYTLRKDDDDFSQARTLVTQVMDEAARERLVNNVAGHILGGVEEPVLSRVFEYWSNIDEKIGQRIKEAVLSQKK</sequence>
<evidence type="ECO:0000256" key="2">
    <source>
        <dbReference type="ARBA" id="ARBA00002974"/>
    </source>
</evidence>
<evidence type="ECO:0000256" key="9">
    <source>
        <dbReference type="ARBA" id="ARBA00023004"/>
    </source>
</evidence>
<evidence type="ECO:0000256" key="13">
    <source>
        <dbReference type="PIRSR" id="PIRSR038928-2"/>
    </source>
</evidence>
<dbReference type="PIRSF" id="PIRSF038928">
    <property type="entry name" value="Catalase_clade1-3"/>
    <property type="match status" value="1"/>
</dbReference>
<evidence type="ECO:0000313" key="15">
    <source>
        <dbReference type="EMBL" id="QDH17365.1"/>
    </source>
</evidence>
<dbReference type="InterPro" id="IPR011614">
    <property type="entry name" value="Catalase_core"/>
</dbReference>
<dbReference type="PANTHER" id="PTHR11465:SF9">
    <property type="entry name" value="CATALASE"/>
    <property type="match status" value="1"/>
</dbReference>
<dbReference type="SMART" id="SM01060">
    <property type="entry name" value="Catalase"/>
    <property type="match status" value="1"/>
</dbReference>
<dbReference type="InterPro" id="IPR018028">
    <property type="entry name" value="Catalase"/>
</dbReference>
<dbReference type="RefSeq" id="WP_141461247.1">
    <property type="nucleotide sequence ID" value="NZ_CP038141.1"/>
</dbReference>
<dbReference type="InterPro" id="IPR010582">
    <property type="entry name" value="Catalase_immune_responsive"/>
</dbReference>
<comment type="cofactor">
    <cofactor evidence="1 13">
        <name>heme</name>
        <dbReference type="ChEBI" id="CHEBI:30413"/>
    </cofactor>
</comment>
<evidence type="ECO:0000256" key="12">
    <source>
        <dbReference type="PIRSR" id="PIRSR038928-1"/>
    </source>
</evidence>
<dbReference type="EMBL" id="CP038141">
    <property type="protein sequence ID" value="QDH17365.1"/>
    <property type="molecule type" value="Genomic_DNA"/>
</dbReference>
<keyword evidence="7 13" id="KW-0479">Metal-binding</keyword>
<dbReference type="GO" id="GO:0046872">
    <property type="term" value="F:metal ion binding"/>
    <property type="evidence" value="ECO:0007669"/>
    <property type="project" value="UniProtKB-KW"/>
</dbReference>
<dbReference type="Gene3D" id="2.40.180.10">
    <property type="entry name" value="Catalase core domain"/>
    <property type="match status" value="1"/>
</dbReference>
<dbReference type="PROSITE" id="PS00437">
    <property type="entry name" value="CATALASE_1"/>
    <property type="match status" value="1"/>
</dbReference>
<dbReference type="KEGG" id="ssam:E3D00_07175"/>
<accession>A0A4Y6UMV2</accession>
<comment type="function">
    <text evidence="2">Decomposes hydrogen peroxide into water and oxygen; serves to protect cells from the toxic effects of hydrogen peroxide.</text>
</comment>
<keyword evidence="16" id="KW-1185">Reference proteome</keyword>
<dbReference type="FunFam" id="2.40.180.10:FF:000001">
    <property type="entry name" value="Catalase"/>
    <property type="match status" value="1"/>
</dbReference>
<dbReference type="Proteomes" id="UP000316313">
    <property type="component" value="Chromosome"/>
</dbReference>
<feature type="binding site" description="axial binding residue" evidence="13">
    <location>
        <position position="335"/>
    </location>
    <ligand>
        <name>heme</name>
        <dbReference type="ChEBI" id="CHEBI:30413"/>
    </ligand>
    <ligandPart>
        <name>Fe</name>
        <dbReference type="ChEBI" id="CHEBI:18248"/>
    </ligandPart>
</feature>
<evidence type="ECO:0000256" key="7">
    <source>
        <dbReference type="ARBA" id="ARBA00022723"/>
    </source>
</evidence>
<dbReference type="AlphaFoldDB" id="A0A4Y6UMV2"/>
<dbReference type="PANTHER" id="PTHR11465">
    <property type="entry name" value="CATALASE"/>
    <property type="match status" value="1"/>
</dbReference>
<dbReference type="InterPro" id="IPR020835">
    <property type="entry name" value="Catalase_sf"/>
</dbReference>
<evidence type="ECO:0000256" key="6">
    <source>
        <dbReference type="ARBA" id="ARBA00022617"/>
    </source>
</evidence>
<dbReference type="Pfam" id="PF06628">
    <property type="entry name" value="Catalase-rel"/>
    <property type="match status" value="1"/>
</dbReference>
<feature type="domain" description="Catalase core" evidence="14">
    <location>
        <begin position="6"/>
        <end position="387"/>
    </location>
</feature>
<evidence type="ECO:0000256" key="1">
    <source>
        <dbReference type="ARBA" id="ARBA00001971"/>
    </source>
</evidence>
<reference evidence="15 16" key="1">
    <citation type="submission" date="2019-03" db="EMBL/GenBank/DDBJ databases">
        <title>The complete genome sequence of Swingsia samuiensis NBRC107927(T).</title>
        <authorList>
            <person name="Chua K.-O."/>
            <person name="Chan K.-G."/>
            <person name="See-Too W.-S."/>
        </authorList>
    </citation>
    <scope>NUCLEOTIDE SEQUENCE [LARGE SCALE GENOMIC DNA]</scope>
    <source>
        <strain evidence="15 16">AH83</strain>
    </source>
</reference>
<dbReference type="GO" id="GO:0020037">
    <property type="term" value="F:heme binding"/>
    <property type="evidence" value="ECO:0007669"/>
    <property type="project" value="InterPro"/>
</dbReference>
<evidence type="ECO:0000256" key="5">
    <source>
        <dbReference type="ARBA" id="ARBA00022559"/>
    </source>
</evidence>
<dbReference type="InterPro" id="IPR002226">
    <property type="entry name" value="Catalase_haem_BS"/>
</dbReference>
<proteinExistence type="inferred from homology"/>
<comment type="catalytic activity">
    <reaction evidence="11">
        <text>2 H2O2 = O2 + 2 H2O</text>
        <dbReference type="Rhea" id="RHEA:20309"/>
        <dbReference type="ChEBI" id="CHEBI:15377"/>
        <dbReference type="ChEBI" id="CHEBI:15379"/>
        <dbReference type="ChEBI" id="CHEBI:16240"/>
        <dbReference type="EC" id="1.11.1.6"/>
    </reaction>
</comment>
<dbReference type="InterPro" id="IPR040333">
    <property type="entry name" value="Catalase_3"/>
</dbReference>
<dbReference type="GO" id="GO:0042744">
    <property type="term" value="P:hydrogen peroxide catabolic process"/>
    <property type="evidence" value="ECO:0007669"/>
    <property type="project" value="UniProtKB-KW"/>
</dbReference>
<dbReference type="EC" id="1.11.1.6" evidence="4"/>
<evidence type="ECO:0000256" key="8">
    <source>
        <dbReference type="ARBA" id="ARBA00023002"/>
    </source>
</evidence>
<evidence type="ECO:0000256" key="11">
    <source>
        <dbReference type="ARBA" id="ARBA00049254"/>
    </source>
</evidence>
<keyword evidence="10" id="KW-0376">Hydrogen peroxide</keyword>
<gene>
    <name evidence="15" type="ORF">E3D00_07175</name>
</gene>
<dbReference type="PROSITE" id="PS51402">
    <property type="entry name" value="CATALASE_3"/>
    <property type="match status" value="1"/>
</dbReference>
<evidence type="ECO:0000256" key="10">
    <source>
        <dbReference type="ARBA" id="ARBA00023324"/>
    </source>
</evidence>
<dbReference type="Pfam" id="PF00199">
    <property type="entry name" value="Catalase"/>
    <property type="match status" value="1"/>
</dbReference>
<evidence type="ECO:0000313" key="16">
    <source>
        <dbReference type="Proteomes" id="UP000316313"/>
    </source>
</evidence>
<dbReference type="SUPFAM" id="SSF56634">
    <property type="entry name" value="Heme-dependent catalase-like"/>
    <property type="match status" value="1"/>
</dbReference>
<dbReference type="OrthoDB" id="9761719at2"/>
<dbReference type="PRINTS" id="PR00067">
    <property type="entry name" value="CATALASE"/>
</dbReference>
<protein>
    <recommendedName>
        <fullName evidence="4">catalase</fullName>
        <ecNumber evidence="4">1.11.1.6</ecNumber>
    </recommendedName>
</protein>
<dbReference type="CDD" id="cd08156">
    <property type="entry name" value="catalase_clade_3"/>
    <property type="match status" value="1"/>
</dbReference>
<keyword evidence="8" id="KW-0560">Oxidoreductase</keyword>
<dbReference type="InterPro" id="IPR024711">
    <property type="entry name" value="Catalase_clade1/3"/>
</dbReference>
<keyword evidence="5" id="KW-0575">Peroxidase</keyword>
<dbReference type="GO" id="GO:0004096">
    <property type="term" value="F:catalase activity"/>
    <property type="evidence" value="ECO:0007669"/>
    <property type="project" value="UniProtKB-EC"/>
</dbReference>
<feature type="active site" evidence="12">
    <location>
        <position position="53"/>
    </location>
</feature>
<dbReference type="GO" id="GO:0005737">
    <property type="term" value="C:cytoplasm"/>
    <property type="evidence" value="ECO:0007669"/>
    <property type="project" value="TreeGrafter"/>
</dbReference>
<evidence type="ECO:0000256" key="3">
    <source>
        <dbReference type="ARBA" id="ARBA00005329"/>
    </source>
</evidence>
<feature type="active site" evidence="12">
    <location>
        <position position="125"/>
    </location>
</feature>
<evidence type="ECO:0000256" key="4">
    <source>
        <dbReference type="ARBA" id="ARBA00012314"/>
    </source>
</evidence>
<name>A0A4Y6UMV2_9PROT</name>
<comment type="similarity">
    <text evidence="3">Belongs to the catalase family.</text>
</comment>
<organism evidence="15 16">
    <name type="scientific">Swingsia samuiensis</name>
    <dbReference type="NCBI Taxonomy" id="1293412"/>
    <lineage>
        <taxon>Bacteria</taxon>
        <taxon>Pseudomonadati</taxon>
        <taxon>Pseudomonadota</taxon>
        <taxon>Alphaproteobacteria</taxon>
        <taxon>Acetobacterales</taxon>
        <taxon>Acetobacteraceae</taxon>
        <taxon>Swingsia</taxon>
    </lineage>
</organism>